<organism evidence="10 11">
    <name type="scientific">Arthrobacter zhangbolii</name>
    <dbReference type="NCBI Taxonomy" id="2886936"/>
    <lineage>
        <taxon>Bacteria</taxon>
        <taxon>Bacillati</taxon>
        <taxon>Actinomycetota</taxon>
        <taxon>Actinomycetes</taxon>
        <taxon>Micrococcales</taxon>
        <taxon>Micrococcaceae</taxon>
        <taxon>Arthrobacter</taxon>
    </lineage>
</organism>
<dbReference type="Pfam" id="PF02874">
    <property type="entry name" value="ATP-synt_ab_N"/>
    <property type="match status" value="1"/>
</dbReference>
<keyword evidence="3" id="KW-0547">Nucleotide-binding</keyword>
<evidence type="ECO:0000256" key="1">
    <source>
        <dbReference type="ARBA" id="ARBA00008936"/>
    </source>
</evidence>
<evidence type="ECO:0000256" key="4">
    <source>
        <dbReference type="ARBA" id="ARBA00022840"/>
    </source>
</evidence>
<keyword evidence="4" id="KW-0067">ATP-binding</keyword>
<dbReference type="Gene3D" id="2.40.50.100">
    <property type="match status" value="1"/>
</dbReference>
<dbReference type="InterPro" id="IPR000194">
    <property type="entry name" value="ATPase_F1/V1/A1_a/bsu_nucl-bd"/>
</dbReference>
<dbReference type="GO" id="GO:0005524">
    <property type="term" value="F:ATP binding"/>
    <property type="evidence" value="ECO:0007669"/>
    <property type="project" value="UniProtKB-KW"/>
</dbReference>
<keyword evidence="7" id="KW-0066">ATP synthesis</keyword>
<dbReference type="Gene3D" id="1.10.1140.10">
    <property type="entry name" value="Bovine Mitochondrial F1-atpase, Atp Synthase Beta Chain, Chain D, domain 3"/>
    <property type="match status" value="1"/>
</dbReference>
<sequence length="639" mass="66880">MGRRVRTPGTGSAGTARDIAGTGATSAGAAAGAGTGASAAGGAAAGQARGETGVVTRVSGPLVEIRGLPGLTMLEVVNVGPEGIAAQAVSINGDTATVQAYEYTGGLKNGDPVERTGHQLAGLLGPGLLGTVFDGLLRPLSSAPLWLTQQRQSSTEDPTVLETEWDFTPSVAVGDTVRAGQVLGIVPTAGTVEFRVMAPPSVSGEITWLAQGKVRPLDPVARVGGVEVTLAQRWPVHRPRPFGERITDLVPLQTGQRVLDLLFPVPRGAAAAVPGGFGTGKTLTLQQIAKWSDADVIVYVGCGERGNEMADVLDGLSGLDDPRTGGKLIDRTVIIANTSNMPMMAREASIASGVTVAEFFRDMGYDAVVIADSTSRWAEALREFANRNGDLPAEEGYPASLASELAAFYERAARVRTLGGATASVTVIGAVSPPGGDMSEPVTTGTQRFVRTLWLLDRDLAYSRHYPAVSWRGSFSRDAESLGRWYSAHGDPQWTARRARASLLLAEADRLTALAEIIGASSLPGHEQMVLLGGRLLRDGVLLQNALSPNDGYSSADKGAALLQTVLDVVDTCQAMVGRGVPPADVERYDFSPILRLREDTGPTDAEGVRQRAREFLRRLTADLDQPSTVQPAAGAAHG</sequence>
<dbReference type="GO" id="GO:0006754">
    <property type="term" value="P:ATP biosynthetic process"/>
    <property type="evidence" value="ECO:0007669"/>
    <property type="project" value="UniProtKB-KW"/>
</dbReference>
<name>A0A9X1M6I0_9MICC</name>
<dbReference type="Gene3D" id="2.40.30.20">
    <property type="match status" value="1"/>
</dbReference>
<comment type="similarity">
    <text evidence="1">Belongs to the ATPase alpha/beta chains family.</text>
</comment>
<dbReference type="SUPFAM" id="SSF50615">
    <property type="entry name" value="N-terminal domain of alpha and beta subunits of F1 ATP synthase"/>
    <property type="match status" value="1"/>
</dbReference>
<feature type="domain" description="AAA+ ATPase" evidence="9">
    <location>
        <begin position="267"/>
        <end position="453"/>
    </location>
</feature>
<dbReference type="SMART" id="SM00382">
    <property type="entry name" value="AAA"/>
    <property type="match status" value="1"/>
</dbReference>
<evidence type="ECO:0000259" key="9">
    <source>
        <dbReference type="SMART" id="SM00382"/>
    </source>
</evidence>
<proteinExistence type="inferred from homology"/>
<dbReference type="EMBL" id="JAJFZT010000001">
    <property type="protein sequence ID" value="MCC3271775.1"/>
    <property type="molecule type" value="Genomic_DNA"/>
</dbReference>
<dbReference type="GO" id="GO:0045259">
    <property type="term" value="C:proton-transporting ATP synthase complex"/>
    <property type="evidence" value="ECO:0007669"/>
    <property type="project" value="UniProtKB-ARBA"/>
</dbReference>
<dbReference type="Pfam" id="PF00006">
    <property type="entry name" value="ATP-synt_ab"/>
    <property type="match status" value="1"/>
</dbReference>
<keyword evidence="6" id="KW-0406">Ion transport</keyword>
<dbReference type="InterPro" id="IPR022878">
    <property type="entry name" value="V-ATPase_asu"/>
</dbReference>
<dbReference type="NCBIfam" id="NF003220">
    <property type="entry name" value="PRK04192.1"/>
    <property type="match status" value="1"/>
</dbReference>
<dbReference type="Proteomes" id="UP001155145">
    <property type="component" value="Unassembled WGS sequence"/>
</dbReference>
<dbReference type="SUPFAM" id="SSF52540">
    <property type="entry name" value="P-loop containing nucleoside triphosphate hydrolases"/>
    <property type="match status" value="1"/>
</dbReference>
<dbReference type="GO" id="GO:0046961">
    <property type="term" value="F:proton-transporting ATPase activity, rotational mechanism"/>
    <property type="evidence" value="ECO:0007669"/>
    <property type="project" value="InterPro"/>
</dbReference>
<evidence type="ECO:0000256" key="5">
    <source>
        <dbReference type="ARBA" id="ARBA00022967"/>
    </source>
</evidence>
<protein>
    <submittedName>
        <fullName evidence="10">V-type ATP synthase subunit A</fullName>
    </submittedName>
</protein>
<reference evidence="10" key="1">
    <citation type="submission" date="2021-10" db="EMBL/GenBank/DDBJ databases">
        <title>Novel species in genus Arthrobacter.</title>
        <authorList>
            <person name="Liu Y."/>
        </authorList>
    </citation>
    <scope>NUCLEOTIDE SEQUENCE</scope>
    <source>
        <strain evidence="10">Zg-Y462</strain>
    </source>
</reference>
<evidence type="ECO:0000313" key="10">
    <source>
        <dbReference type="EMBL" id="MCC3271775.1"/>
    </source>
</evidence>
<evidence type="ECO:0000256" key="2">
    <source>
        <dbReference type="ARBA" id="ARBA00022448"/>
    </source>
</evidence>
<evidence type="ECO:0000256" key="7">
    <source>
        <dbReference type="ARBA" id="ARBA00023310"/>
    </source>
</evidence>
<evidence type="ECO:0000256" key="3">
    <source>
        <dbReference type="ARBA" id="ARBA00022741"/>
    </source>
</evidence>
<gene>
    <name evidence="10" type="ORF">LJ755_03410</name>
</gene>
<dbReference type="InterPro" id="IPR055190">
    <property type="entry name" value="ATP-synt_VA_C"/>
</dbReference>
<dbReference type="InterPro" id="IPR036121">
    <property type="entry name" value="ATPase_F1/V1/A1_a/bsu_N_sf"/>
</dbReference>
<dbReference type="Pfam" id="PF22919">
    <property type="entry name" value="ATP-synt_VA_C"/>
    <property type="match status" value="1"/>
</dbReference>
<comment type="caution">
    <text evidence="10">The sequence shown here is derived from an EMBL/GenBank/DDBJ whole genome shotgun (WGS) entry which is preliminary data.</text>
</comment>
<dbReference type="Pfam" id="PF16886">
    <property type="entry name" value="ATP-synt_ab_Xtn"/>
    <property type="match status" value="1"/>
</dbReference>
<dbReference type="PANTHER" id="PTHR43607:SF1">
    <property type="entry name" value="H(+)-TRANSPORTING TWO-SECTOR ATPASE"/>
    <property type="match status" value="1"/>
</dbReference>
<evidence type="ECO:0000256" key="8">
    <source>
        <dbReference type="SAM" id="MobiDB-lite"/>
    </source>
</evidence>
<keyword evidence="2" id="KW-0813">Transport</keyword>
<feature type="region of interest" description="Disordered" evidence="8">
    <location>
        <begin position="1"/>
        <end position="20"/>
    </location>
</feature>
<dbReference type="InterPro" id="IPR031686">
    <property type="entry name" value="ATP-synth_a_Xtn"/>
</dbReference>
<evidence type="ECO:0000256" key="6">
    <source>
        <dbReference type="ARBA" id="ARBA00023065"/>
    </source>
</evidence>
<dbReference type="InterPro" id="IPR003593">
    <property type="entry name" value="AAA+_ATPase"/>
</dbReference>
<dbReference type="Gene3D" id="3.40.50.300">
    <property type="entry name" value="P-loop containing nucleotide triphosphate hydrolases"/>
    <property type="match status" value="1"/>
</dbReference>
<dbReference type="InterPro" id="IPR023366">
    <property type="entry name" value="ATP_synth_asu-like_sf"/>
</dbReference>
<dbReference type="InterPro" id="IPR027417">
    <property type="entry name" value="P-loop_NTPase"/>
</dbReference>
<dbReference type="InterPro" id="IPR024034">
    <property type="entry name" value="ATPase_F1/V1_b/a_C"/>
</dbReference>
<dbReference type="InterPro" id="IPR004100">
    <property type="entry name" value="ATPase_F1/V1/A1_a/bsu_N"/>
</dbReference>
<dbReference type="CDD" id="cd01134">
    <property type="entry name" value="V_A-ATPase_A"/>
    <property type="match status" value="1"/>
</dbReference>
<dbReference type="PANTHER" id="PTHR43607">
    <property type="entry name" value="V-TYPE PROTON ATPASE CATALYTIC SUBUNIT A"/>
    <property type="match status" value="1"/>
</dbReference>
<accession>A0A9X1M6I0</accession>
<keyword evidence="5" id="KW-1278">Translocase</keyword>
<evidence type="ECO:0000313" key="11">
    <source>
        <dbReference type="Proteomes" id="UP001155145"/>
    </source>
</evidence>
<dbReference type="AlphaFoldDB" id="A0A9X1M6I0"/>
<dbReference type="CDD" id="cd18111">
    <property type="entry name" value="ATP-synt_V_A-type_alpha_C"/>
    <property type="match status" value="1"/>
</dbReference>